<feature type="chain" id="PRO_5040202227" description="Ecp2 effector protein domain-containing protein" evidence="1">
    <location>
        <begin position="18"/>
        <end position="182"/>
    </location>
</feature>
<dbReference type="AlphaFoldDB" id="A0A9P4PNA1"/>
<proteinExistence type="predicted"/>
<evidence type="ECO:0000313" key="2">
    <source>
        <dbReference type="EMBL" id="KAF2447137.1"/>
    </source>
</evidence>
<gene>
    <name evidence="2" type="ORF">P171DRAFT_483188</name>
</gene>
<dbReference type="Proteomes" id="UP000799764">
    <property type="component" value="Unassembled WGS sequence"/>
</dbReference>
<dbReference type="OrthoDB" id="3756358at2759"/>
<protein>
    <recommendedName>
        <fullName evidence="4">Ecp2 effector protein domain-containing protein</fullName>
    </recommendedName>
</protein>
<keyword evidence="1" id="KW-0732">Signal</keyword>
<feature type="signal peptide" evidence="1">
    <location>
        <begin position="1"/>
        <end position="17"/>
    </location>
</feature>
<sequence length="182" mass="19468">MIPNILLLVLLPTSCSALPSTQTPPPHPSSLILFGSALSSFTLPSPDPWTGTSLVGPSLAQSPNRDWPDASCGPDDAYGPLDGIRQCAVMFVKEIPTKQCISSDRLDGPGMLHCVVVSGEEIMAAVKSWSRTNESQIATCGEVGQAVIWVLDNCSRNDRQDTAGWKSVPGKENHLVGVTNWR</sequence>
<evidence type="ECO:0008006" key="4">
    <source>
        <dbReference type="Google" id="ProtNLM"/>
    </source>
</evidence>
<name>A0A9P4PNA1_9PLEO</name>
<comment type="caution">
    <text evidence="2">The sequence shown here is derived from an EMBL/GenBank/DDBJ whole genome shotgun (WGS) entry which is preliminary data.</text>
</comment>
<dbReference type="EMBL" id="MU001497">
    <property type="protein sequence ID" value="KAF2447137.1"/>
    <property type="molecule type" value="Genomic_DNA"/>
</dbReference>
<keyword evidence="3" id="KW-1185">Reference proteome</keyword>
<evidence type="ECO:0000256" key="1">
    <source>
        <dbReference type="SAM" id="SignalP"/>
    </source>
</evidence>
<evidence type="ECO:0000313" key="3">
    <source>
        <dbReference type="Proteomes" id="UP000799764"/>
    </source>
</evidence>
<organism evidence="2 3">
    <name type="scientific">Karstenula rhodostoma CBS 690.94</name>
    <dbReference type="NCBI Taxonomy" id="1392251"/>
    <lineage>
        <taxon>Eukaryota</taxon>
        <taxon>Fungi</taxon>
        <taxon>Dikarya</taxon>
        <taxon>Ascomycota</taxon>
        <taxon>Pezizomycotina</taxon>
        <taxon>Dothideomycetes</taxon>
        <taxon>Pleosporomycetidae</taxon>
        <taxon>Pleosporales</taxon>
        <taxon>Massarineae</taxon>
        <taxon>Didymosphaeriaceae</taxon>
        <taxon>Karstenula</taxon>
    </lineage>
</organism>
<reference evidence="2" key="1">
    <citation type="journal article" date="2020" name="Stud. Mycol.">
        <title>101 Dothideomycetes genomes: a test case for predicting lifestyles and emergence of pathogens.</title>
        <authorList>
            <person name="Haridas S."/>
            <person name="Albert R."/>
            <person name="Binder M."/>
            <person name="Bloem J."/>
            <person name="Labutti K."/>
            <person name="Salamov A."/>
            <person name="Andreopoulos B."/>
            <person name="Baker S."/>
            <person name="Barry K."/>
            <person name="Bills G."/>
            <person name="Bluhm B."/>
            <person name="Cannon C."/>
            <person name="Castanera R."/>
            <person name="Culley D."/>
            <person name="Daum C."/>
            <person name="Ezra D."/>
            <person name="Gonzalez J."/>
            <person name="Henrissat B."/>
            <person name="Kuo A."/>
            <person name="Liang C."/>
            <person name="Lipzen A."/>
            <person name="Lutzoni F."/>
            <person name="Magnuson J."/>
            <person name="Mondo S."/>
            <person name="Nolan M."/>
            <person name="Ohm R."/>
            <person name="Pangilinan J."/>
            <person name="Park H.-J."/>
            <person name="Ramirez L."/>
            <person name="Alfaro M."/>
            <person name="Sun H."/>
            <person name="Tritt A."/>
            <person name="Yoshinaga Y."/>
            <person name="Zwiers L.-H."/>
            <person name="Turgeon B."/>
            <person name="Goodwin S."/>
            <person name="Spatafora J."/>
            <person name="Crous P."/>
            <person name="Grigoriev I."/>
        </authorList>
    </citation>
    <scope>NUCLEOTIDE SEQUENCE</scope>
    <source>
        <strain evidence="2">CBS 690.94</strain>
    </source>
</reference>
<accession>A0A9P4PNA1</accession>